<comment type="caution">
    <text evidence="4">The sequence shown here is derived from an EMBL/GenBank/DDBJ whole genome shotgun (WGS) entry which is preliminary data.</text>
</comment>
<dbReference type="EMBL" id="JAQAGZ010000004">
    <property type="protein sequence ID" value="MCZ8512237.1"/>
    <property type="molecule type" value="Genomic_DNA"/>
</dbReference>
<dbReference type="RefSeq" id="WP_269880652.1">
    <property type="nucleotide sequence ID" value="NZ_JAQAGZ010000004.1"/>
</dbReference>
<feature type="transmembrane region" description="Helical" evidence="2">
    <location>
        <begin position="132"/>
        <end position="153"/>
    </location>
</feature>
<comment type="similarity">
    <text evidence="1">Belongs to the DedA family.</text>
</comment>
<protein>
    <submittedName>
        <fullName evidence="4">DedA family protein</fullName>
    </submittedName>
</protein>
<proteinExistence type="inferred from homology"/>
<dbReference type="Proteomes" id="UP001527882">
    <property type="component" value="Unassembled WGS sequence"/>
</dbReference>
<evidence type="ECO:0000256" key="2">
    <source>
        <dbReference type="SAM" id="Phobius"/>
    </source>
</evidence>
<name>A0ABT4Q5U9_9BACL</name>
<keyword evidence="2" id="KW-0812">Transmembrane</keyword>
<accession>A0ABT4Q5U9</accession>
<sequence>MRELMINMIQHYGYAAVLISMVVGIIGLPIPIDFMLLFAGSIVLETKLNLLWLIFYSWIGCTVGMTVNYLLGKYIGIQRISRITRYIHLSEAQLNGWGTKFKQLGLWIIPIGFFVAGLRHVSPFIAGASRMAFPKFIGMTLAGGLFWISVFAFAGQRLGRHWHTLLKLLHSPLVIIGMLVIVGFVLALKARWVKIKPFRNNRVS</sequence>
<evidence type="ECO:0000313" key="5">
    <source>
        <dbReference type="Proteomes" id="UP001527882"/>
    </source>
</evidence>
<evidence type="ECO:0000259" key="3">
    <source>
        <dbReference type="Pfam" id="PF09335"/>
    </source>
</evidence>
<dbReference type="InterPro" id="IPR051311">
    <property type="entry name" value="DedA_domain"/>
</dbReference>
<evidence type="ECO:0000313" key="4">
    <source>
        <dbReference type="EMBL" id="MCZ8512237.1"/>
    </source>
</evidence>
<keyword evidence="5" id="KW-1185">Reference proteome</keyword>
<evidence type="ECO:0000256" key="1">
    <source>
        <dbReference type="ARBA" id="ARBA00010792"/>
    </source>
</evidence>
<feature type="transmembrane region" description="Helical" evidence="2">
    <location>
        <begin position="12"/>
        <end position="30"/>
    </location>
</feature>
<reference evidence="4 5" key="1">
    <citation type="submission" date="2022-12" db="EMBL/GenBank/DDBJ databases">
        <title>Draft genome sequence of Paenibacillus sp. dW9.</title>
        <authorList>
            <person name="Choi E.-W."/>
            <person name="Kim D.-U."/>
        </authorList>
    </citation>
    <scope>NUCLEOTIDE SEQUENCE [LARGE SCALE GENOMIC DNA]</scope>
    <source>
        <strain evidence="5">dW9</strain>
    </source>
</reference>
<feature type="transmembrane region" description="Helical" evidence="2">
    <location>
        <begin position="165"/>
        <end position="188"/>
    </location>
</feature>
<dbReference type="PANTHER" id="PTHR42709">
    <property type="entry name" value="ALKALINE PHOSPHATASE LIKE PROTEIN"/>
    <property type="match status" value="1"/>
</dbReference>
<dbReference type="Pfam" id="PF09335">
    <property type="entry name" value="VTT_dom"/>
    <property type="match status" value="1"/>
</dbReference>
<keyword evidence="2" id="KW-1133">Transmembrane helix</keyword>
<feature type="domain" description="VTT" evidence="3">
    <location>
        <begin position="30"/>
        <end position="156"/>
    </location>
</feature>
<dbReference type="PANTHER" id="PTHR42709:SF9">
    <property type="entry name" value="ALKALINE PHOSPHATASE LIKE PROTEIN"/>
    <property type="match status" value="1"/>
</dbReference>
<dbReference type="InterPro" id="IPR032816">
    <property type="entry name" value="VTT_dom"/>
</dbReference>
<feature type="transmembrane region" description="Helical" evidence="2">
    <location>
        <begin position="104"/>
        <end position="126"/>
    </location>
</feature>
<organism evidence="4 5">
    <name type="scientific">Paenibacillus gyeongsangnamensis</name>
    <dbReference type="NCBI Taxonomy" id="3388067"/>
    <lineage>
        <taxon>Bacteria</taxon>
        <taxon>Bacillati</taxon>
        <taxon>Bacillota</taxon>
        <taxon>Bacilli</taxon>
        <taxon>Bacillales</taxon>
        <taxon>Paenibacillaceae</taxon>
        <taxon>Paenibacillus</taxon>
    </lineage>
</organism>
<feature type="transmembrane region" description="Helical" evidence="2">
    <location>
        <begin position="50"/>
        <end position="71"/>
    </location>
</feature>
<keyword evidence="2" id="KW-0472">Membrane</keyword>
<gene>
    <name evidence="4" type="ORF">O9H85_07305</name>
</gene>